<keyword evidence="3" id="KW-1185">Reference proteome</keyword>
<protein>
    <submittedName>
        <fullName evidence="2">Uncharacterized protein</fullName>
    </submittedName>
</protein>
<comment type="caution">
    <text evidence="2">The sequence shown here is derived from an EMBL/GenBank/DDBJ whole genome shotgun (WGS) entry which is preliminary data.</text>
</comment>
<evidence type="ECO:0000313" key="3">
    <source>
        <dbReference type="Proteomes" id="UP001470230"/>
    </source>
</evidence>
<feature type="region of interest" description="Disordered" evidence="1">
    <location>
        <begin position="46"/>
        <end position="65"/>
    </location>
</feature>
<proteinExistence type="predicted"/>
<feature type="compositionally biased region" description="Basic residues" evidence="1">
    <location>
        <begin position="48"/>
        <end position="65"/>
    </location>
</feature>
<accession>A0ABR2H6V5</accession>
<organism evidence="2 3">
    <name type="scientific">Tritrichomonas musculus</name>
    <dbReference type="NCBI Taxonomy" id="1915356"/>
    <lineage>
        <taxon>Eukaryota</taxon>
        <taxon>Metamonada</taxon>
        <taxon>Parabasalia</taxon>
        <taxon>Tritrichomonadida</taxon>
        <taxon>Tritrichomonadidae</taxon>
        <taxon>Tritrichomonas</taxon>
    </lineage>
</organism>
<feature type="region of interest" description="Disordered" evidence="1">
    <location>
        <begin position="74"/>
        <end position="101"/>
    </location>
</feature>
<evidence type="ECO:0000256" key="1">
    <source>
        <dbReference type="SAM" id="MobiDB-lite"/>
    </source>
</evidence>
<evidence type="ECO:0000313" key="2">
    <source>
        <dbReference type="EMBL" id="KAK8841886.1"/>
    </source>
</evidence>
<dbReference type="EMBL" id="JAPFFF010000040">
    <property type="protein sequence ID" value="KAK8841886.1"/>
    <property type="molecule type" value="Genomic_DNA"/>
</dbReference>
<dbReference type="Proteomes" id="UP001470230">
    <property type="component" value="Unassembled WGS sequence"/>
</dbReference>
<feature type="compositionally biased region" description="Polar residues" evidence="1">
    <location>
        <begin position="83"/>
        <end position="94"/>
    </location>
</feature>
<name>A0ABR2H6V5_9EUKA</name>
<gene>
    <name evidence="2" type="ORF">M9Y10_026838</name>
</gene>
<reference evidence="2 3" key="1">
    <citation type="submission" date="2024-04" db="EMBL/GenBank/DDBJ databases">
        <title>Tritrichomonas musculus Genome.</title>
        <authorList>
            <person name="Alves-Ferreira E."/>
            <person name="Grigg M."/>
            <person name="Lorenzi H."/>
            <person name="Galac M."/>
        </authorList>
    </citation>
    <scope>NUCLEOTIDE SEQUENCE [LARGE SCALE GENOMIC DNA]</scope>
    <source>
        <strain evidence="2 3">EAF2021</strain>
    </source>
</reference>
<sequence length="149" mass="17401">MPRIGFKNNRIKAIIYHTDANKELDEPIIYNLDDGRHICVMPRAPRTNYRKKEKPNSRHYRTKKSIKKEIQLNQAVNPDILDSRNSSNDGNTGTVPDDSLDSKTFEEELKKKADFSVLKTKQFYSKFFEFVAEQFNGDDYFNGSDFEEP</sequence>